<dbReference type="GO" id="GO:0046983">
    <property type="term" value="F:protein dimerization activity"/>
    <property type="evidence" value="ECO:0007669"/>
    <property type="project" value="InterPro"/>
</dbReference>
<reference evidence="2 3" key="1">
    <citation type="submission" date="2019-03" db="EMBL/GenBank/DDBJ databases">
        <title>Novel transposon Tn6433 accelerates the dissemination of tet(E) in Aeromonas from aerobic biofilm under oxytetracycline stress.</title>
        <authorList>
            <person name="Shi Y."/>
            <person name="Tian Z."/>
            <person name="Zhang Y."/>
            <person name="Zhang H."/>
            <person name="Yang M."/>
        </authorList>
    </citation>
    <scope>NUCLEOTIDE SEQUENCE [LARGE SCALE GENOMIC DNA]</scope>
    <source>
        <strain evidence="2 3">T5-8</strain>
    </source>
</reference>
<dbReference type="Pfam" id="PF22470">
    <property type="entry name" value="Histone_HNS_N"/>
    <property type="match status" value="1"/>
</dbReference>
<dbReference type="InterPro" id="IPR054180">
    <property type="entry name" value="H-NS-like_N"/>
</dbReference>
<protein>
    <recommendedName>
        <fullName evidence="1">DNA-binding protein H-NS-like N-terminal domain-containing protein</fullName>
    </recommendedName>
</protein>
<feature type="domain" description="DNA-binding protein H-NS-like N-terminal" evidence="1">
    <location>
        <begin position="2"/>
        <end position="77"/>
    </location>
</feature>
<dbReference type="RefSeq" id="WP_148248254.1">
    <property type="nucleotide sequence ID" value="NZ_CP038444.1"/>
</dbReference>
<dbReference type="Gene3D" id="1.10.287.1050">
    <property type="entry name" value="H-NS histone-like proteins"/>
    <property type="match status" value="1"/>
</dbReference>
<dbReference type="AlphaFoldDB" id="A0AAE7AKP4"/>
<accession>A0AAE7AKP4</accession>
<evidence type="ECO:0000259" key="1">
    <source>
        <dbReference type="Pfam" id="PF22470"/>
    </source>
</evidence>
<gene>
    <name evidence="2" type="ORF">E4186_15350</name>
</gene>
<dbReference type="Proteomes" id="UP000502006">
    <property type="component" value="Chromosome"/>
</dbReference>
<evidence type="ECO:0000313" key="2">
    <source>
        <dbReference type="EMBL" id="QJT31418.1"/>
    </source>
</evidence>
<sequence length="82" mass="9092">MKLASTVFTDARSLRSALKGLSSEDLLALNGVIEAIALERIEEEEAARVQAHERQQVIADIKELLALECITPEELLAFTRSR</sequence>
<organism evidence="2 3">
    <name type="scientific">Aeromonas media</name>
    <dbReference type="NCBI Taxonomy" id="651"/>
    <lineage>
        <taxon>Bacteria</taxon>
        <taxon>Pseudomonadati</taxon>
        <taxon>Pseudomonadota</taxon>
        <taxon>Gammaproteobacteria</taxon>
        <taxon>Aeromonadales</taxon>
        <taxon>Aeromonadaceae</taxon>
        <taxon>Aeromonas</taxon>
    </lineage>
</organism>
<proteinExistence type="predicted"/>
<dbReference type="EMBL" id="CP038444">
    <property type="protein sequence ID" value="QJT31418.1"/>
    <property type="molecule type" value="Genomic_DNA"/>
</dbReference>
<name>A0AAE7AKP4_AERME</name>
<evidence type="ECO:0000313" key="3">
    <source>
        <dbReference type="Proteomes" id="UP000502006"/>
    </source>
</evidence>
<dbReference type="InterPro" id="IPR027454">
    <property type="entry name" value="Histone_HNS_N"/>
</dbReference>